<name>A0A1V4A5Y0_9ACTN</name>
<sequence length="143" mass="15623">MSTHMVPESGIRLPMRKQVPARTAVAAARLLALLPPRHIRRALNLLRRGARPAGFQDALTARTAVISVSTRCAGGEGCLQRSLATAILCRMAGHWPQWCAGVRTQPLRAHAWVEVEGVPVGEPYPAHYFQLLVHVPEVPSERG</sequence>
<dbReference type="NCBIfam" id="NF033537">
    <property type="entry name" value="lasso_biosyn_B2"/>
    <property type="match status" value="1"/>
</dbReference>
<dbReference type="Proteomes" id="UP000190539">
    <property type="component" value="Unassembled WGS sequence"/>
</dbReference>
<dbReference type="STRING" id="83656.B1H18_19595"/>
<keyword evidence="3" id="KW-1185">Reference proteome</keyword>
<reference evidence="2 3" key="1">
    <citation type="submission" date="2017-02" db="EMBL/GenBank/DDBJ databases">
        <title>Draft Genome Sequence of Streptomyces tsukubaensis F601, a Producer of the immunosuppressant tacrolimus FK506.</title>
        <authorList>
            <person name="Zong G."/>
            <person name="Zhong C."/>
            <person name="Fu J."/>
            <person name="Qin R."/>
            <person name="Cao G."/>
        </authorList>
    </citation>
    <scope>NUCLEOTIDE SEQUENCE [LARGE SCALE GENOMIC DNA]</scope>
    <source>
        <strain evidence="2 3">F601</strain>
    </source>
</reference>
<dbReference type="Pfam" id="PF13471">
    <property type="entry name" value="Transglut_core3"/>
    <property type="match status" value="1"/>
</dbReference>
<dbReference type="AlphaFoldDB" id="A0A1V4A5Y0"/>
<comment type="caution">
    <text evidence="2">The sequence shown here is derived from an EMBL/GenBank/DDBJ whole genome shotgun (WGS) entry which is preliminary data.</text>
</comment>
<evidence type="ECO:0000259" key="1">
    <source>
        <dbReference type="Pfam" id="PF13471"/>
    </source>
</evidence>
<dbReference type="RefSeq" id="WP_077969479.1">
    <property type="nucleotide sequence ID" value="NZ_CP045178.1"/>
</dbReference>
<evidence type="ECO:0000313" key="3">
    <source>
        <dbReference type="Proteomes" id="UP000190539"/>
    </source>
</evidence>
<protein>
    <recommendedName>
        <fullName evidence="1">Microcin J25-processing protein McjB C-terminal domain-containing protein</fullName>
    </recommendedName>
</protein>
<dbReference type="OrthoDB" id="583768at2"/>
<dbReference type="InterPro" id="IPR053521">
    <property type="entry name" value="McjB-like"/>
</dbReference>
<proteinExistence type="predicted"/>
<dbReference type="InterPro" id="IPR032708">
    <property type="entry name" value="McjB_C"/>
</dbReference>
<gene>
    <name evidence="2" type="ORF">B1H18_19595</name>
</gene>
<evidence type="ECO:0000313" key="2">
    <source>
        <dbReference type="EMBL" id="OON76966.1"/>
    </source>
</evidence>
<feature type="domain" description="Microcin J25-processing protein McjB C-terminal" evidence="1">
    <location>
        <begin position="23"/>
        <end position="131"/>
    </location>
</feature>
<dbReference type="EMBL" id="MVFC01000016">
    <property type="protein sequence ID" value="OON76966.1"/>
    <property type="molecule type" value="Genomic_DNA"/>
</dbReference>
<accession>A0A1V4A5Y0</accession>
<organism evidence="2 3">
    <name type="scientific">Streptomyces tsukubensis</name>
    <dbReference type="NCBI Taxonomy" id="83656"/>
    <lineage>
        <taxon>Bacteria</taxon>
        <taxon>Bacillati</taxon>
        <taxon>Actinomycetota</taxon>
        <taxon>Actinomycetes</taxon>
        <taxon>Kitasatosporales</taxon>
        <taxon>Streptomycetaceae</taxon>
        <taxon>Streptomyces</taxon>
    </lineage>
</organism>